<evidence type="ECO:0000256" key="4">
    <source>
        <dbReference type="ARBA" id="ARBA00022729"/>
    </source>
</evidence>
<dbReference type="InterPro" id="IPR000933">
    <property type="entry name" value="Glyco_hydro_29"/>
</dbReference>
<dbReference type="Pfam" id="PF01120">
    <property type="entry name" value="Alpha_L_fucos"/>
    <property type="match status" value="1"/>
</dbReference>
<name>A0A6I4XIW4_ENTGA</name>
<dbReference type="EMBL" id="JARPZN010000006">
    <property type="protein sequence ID" value="MDT2690602.1"/>
    <property type="molecule type" value="Genomic_DNA"/>
</dbReference>
<evidence type="ECO:0000256" key="2">
    <source>
        <dbReference type="ARBA" id="ARBA00007951"/>
    </source>
</evidence>
<proteinExistence type="inferred from homology"/>
<evidence type="ECO:0000256" key="6">
    <source>
        <dbReference type="ARBA" id="ARBA00023295"/>
    </source>
</evidence>
<keyword evidence="5" id="KW-0378">Hydrolase</keyword>
<reference evidence="10" key="3">
    <citation type="submission" date="2023-03" db="EMBL/GenBank/DDBJ databases">
        <authorList>
            <person name="Shen W."/>
            <person name="Cai J."/>
        </authorList>
    </citation>
    <scope>NUCLEOTIDE SEQUENCE</scope>
    <source>
        <strain evidence="10">K69-2</strain>
    </source>
</reference>
<dbReference type="EMBL" id="JABXJK010000013">
    <property type="protein sequence ID" value="MBA0971859.1"/>
    <property type="molecule type" value="Genomic_DNA"/>
</dbReference>
<dbReference type="GO" id="GO:0005764">
    <property type="term" value="C:lysosome"/>
    <property type="evidence" value="ECO:0007669"/>
    <property type="project" value="TreeGrafter"/>
</dbReference>
<evidence type="ECO:0000313" key="11">
    <source>
        <dbReference type="EMBL" id="MXS25769.1"/>
    </source>
</evidence>
<dbReference type="Proteomes" id="UP000439965">
    <property type="component" value="Unassembled WGS sequence"/>
</dbReference>
<comment type="caution">
    <text evidence="11">The sequence shown here is derived from an EMBL/GenBank/DDBJ whole genome shotgun (WGS) entry which is preliminary data.</text>
</comment>
<dbReference type="Gene3D" id="3.20.20.80">
    <property type="entry name" value="Glycosidases"/>
    <property type="match status" value="1"/>
</dbReference>
<reference evidence="9 13" key="2">
    <citation type="submission" date="2020-06" db="EMBL/GenBank/DDBJ databases">
        <title>Crossreactivity between MHC class I-restricted antigens from cancer cells and an enterococcal bacteriophage.</title>
        <authorList>
            <person name="Fluckiger A."/>
            <person name="Daillere R."/>
            <person name="Sassi M."/>
            <person name="Cattoir V."/>
            <person name="Kroemer G."/>
            <person name="Zitvogel L."/>
        </authorList>
    </citation>
    <scope>NUCLEOTIDE SEQUENCE [LARGE SCALE GENOMIC DNA]</scope>
    <source>
        <strain evidence="9 13">EG4</strain>
    </source>
</reference>
<dbReference type="GO" id="GO:0006004">
    <property type="term" value="P:fucose metabolic process"/>
    <property type="evidence" value="ECO:0007669"/>
    <property type="project" value="InterPro"/>
</dbReference>
<dbReference type="AlphaFoldDB" id="A0A6I4XIW4"/>
<feature type="site" description="May be important for catalysis" evidence="7">
    <location>
        <position position="262"/>
    </location>
</feature>
<dbReference type="PIRSF" id="PIRSF001092">
    <property type="entry name" value="Alpha-L-fucosidase"/>
    <property type="match status" value="1"/>
</dbReference>
<dbReference type="Proteomes" id="UP000571857">
    <property type="component" value="Unassembled WGS sequence"/>
</dbReference>
<evidence type="ECO:0000256" key="7">
    <source>
        <dbReference type="PIRSR" id="PIRSR001092-1"/>
    </source>
</evidence>
<dbReference type="SUPFAM" id="SSF51445">
    <property type="entry name" value="(Trans)glycosidases"/>
    <property type="match status" value="1"/>
</dbReference>
<comment type="function">
    <text evidence="1">Alpha-L-fucosidase is responsible for hydrolyzing the alpha-1,6-linked fucose joined to the reducing-end N-acetylglucosamine of the carbohydrate moieties of glycoproteins.</text>
</comment>
<evidence type="ECO:0000313" key="13">
    <source>
        <dbReference type="Proteomes" id="UP000571857"/>
    </source>
</evidence>
<dbReference type="PANTHER" id="PTHR10030">
    <property type="entry name" value="ALPHA-L-FUCOSIDASE"/>
    <property type="match status" value="1"/>
</dbReference>
<evidence type="ECO:0000259" key="8">
    <source>
        <dbReference type="Pfam" id="PF01120"/>
    </source>
</evidence>
<protein>
    <recommendedName>
        <fullName evidence="3">alpha-L-fucosidase</fullName>
        <ecNumber evidence="3">3.2.1.51</ecNumber>
    </recommendedName>
</protein>
<comment type="similarity">
    <text evidence="2">Belongs to the glycosyl hydrolase 29 family.</text>
</comment>
<dbReference type="RefSeq" id="WP_003128606.1">
    <property type="nucleotide sequence ID" value="NZ_BSYC01000002.1"/>
</dbReference>
<evidence type="ECO:0000256" key="1">
    <source>
        <dbReference type="ARBA" id="ARBA00004071"/>
    </source>
</evidence>
<keyword evidence="4" id="KW-0732">Signal</keyword>
<evidence type="ECO:0000313" key="10">
    <source>
        <dbReference type="EMBL" id="MDT2690602.1"/>
    </source>
</evidence>
<dbReference type="EC" id="3.2.1.51" evidence="3"/>
<dbReference type="GO" id="GO:0004560">
    <property type="term" value="F:alpha-L-fucosidase activity"/>
    <property type="evidence" value="ECO:0007669"/>
    <property type="project" value="InterPro"/>
</dbReference>
<dbReference type="EMBL" id="WVTI01000004">
    <property type="protein sequence ID" value="MXS25769.1"/>
    <property type="molecule type" value="Genomic_DNA"/>
</dbReference>
<dbReference type="GeneID" id="93222307"/>
<gene>
    <name evidence="11" type="ORF">GTI89_06840</name>
    <name evidence="9" type="ORF">HWH42_04490</name>
    <name evidence="10" type="ORF">P7E30_10350</name>
</gene>
<accession>A0A6I4XIW4</accession>
<sequence>MKTFQNWPDHYPDPSWFIHDRFGLFIHFGLFSIGARHEWFMTTEEIAPETYRETYFDQFNPNLFDAAVWAQTAKDCGVQYIVFTTKHHEGFALWDSEWTDYKVTNTPFKRDLLAELLPAFRDVGIKIGLYHSLIDWYHPHFTIDGLHPQRSDLAARESNSQRDMLIYQDFIAGQVTELLTQYGRIDYMWFDFPYSHRDWGWSKGKGAEDWDSSRLEKICRTLQPDMLINDRLELGRGITTPEQFQPEKPLEKDGLPVLWEACQTMYGTWGYDRDALEWKSSDMLVKMLIDTVSKGGNFLLNIGPNPRGEIDPRAVKRMQAIGAWIRLHKEAIIDCGPSKYPVPKDCRYTQNGKKLYLHVYSYPFKHIHLPEIADQVRFIRFLHDGSEIFYRGFDPNEVITSTEAVIAPNDLVVTLPVVPPNVLIPVLEITLK</sequence>
<dbReference type="SMART" id="SM00812">
    <property type="entry name" value="Alpha_L_fucos"/>
    <property type="match status" value="1"/>
</dbReference>
<evidence type="ECO:0000313" key="9">
    <source>
        <dbReference type="EMBL" id="MBA0971859.1"/>
    </source>
</evidence>
<feature type="domain" description="Glycoside hydrolase family 29 N-terminal" evidence="8">
    <location>
        <begin position="9"/>
        <end position="329"/>
    </location>
</feature>
<organism evidence="11 12">
    <name type="scientific">Enterococcus gallinarum</name>
    <dbReference type="NCBI Taxonomy" id="1353"/>
    <lineage>
        <taxon>Bacteria</taxon>
        <taxon>Bacillati</taxon>
        <taxon>Bacillota</taxon>
        <taxon>Bacilli</taxon>
        <taxon>Lactobacillales</taxon>
        <taxon>Enterococcaceae</taxon>
        <taxon>Enterococcus</taxon>
    </lineage>
</organism>
<dbReference type="GO" id="GO:0016139">
    <property type="term" value="P:glycoside catabolic process"/>
    <property type="evidence" value="ECO:0007669"/>
    <property type="project" value="TreeGrafter"/>
</dbReference>
<dbReference type="PRINTS" id="PR00741">
    <property type="entry name" value="GLHYDRLASE29"/>
</dbReference>
<evidence type="ECO:0000256" key="3">
    <source>
        <dbReference type="ARBA" id="ARBA00012662"/>
    </source>
</evidence>
<evidence type="ECO:0000313" key="12">
    <source>
        <dbReference type="Proteomes" id="UP000439965"/>
    </source>
</evidence>
<dbReference type="InterPro" id="IPR017853">
    <property type="entry name" value="GH"/>
</dbReference>
<dbReference type="InterPro" id="IPR057739">
    <property type="entry name" value="Glyco_hydro_29_N"/>
</dbReference>
<reference evidence="11 12" key="1">
    <citation type="submission" date="2019-04" db="EMBL/GenBank/DDBJ databases">
        <title>Step-wise assembly of the neonatal virome modulated by breast feeding.</title>
        <authorList>
            <person name="Liang G."/>
            <person name="Bushman F."/>
        </authorList>
    </citation>
    <scope>NUCLEOTIDE SEQUENCE [LARGE SCALE GENOMIC DNA]</scope>
    <source>
        <strain evidence="11 12">E3404</strain>
    </source>
</reference>
<dbReference type="Proteomes" id="UP001183682">
    <property type="component" value="Unassembled WGS sequence"/>
</dbReference>
<dbReference type="PANTHER" id="PTHR10030:SF37">
    <property type="entry name" value="ALPHA-L-FUCOSIDASE-RELATED"/>
    <property type="match status" value="1"/>
</dbReference>
<evidence type="ECO:0000256" key="5">
    <source>
        <dbReference type="ARBA" id="ARBA00022801"/>
    </source>
</evidence>
<keyword evidence="6" id="KW-0326">Glycosidase</keyword>
<dbReference type="InterPro" id="IPR016286">
    <property type="entry name" value="FUC_metazoa-typ"/>
</dbReference>